<dbReference type="AlphaFoldDB" id="A0A2H9VSM5"/>
<dbReference type="SMART" id="SM00926">
    <property type="entry name" value="Molybdop_Fe4S4"/>
    <property type="match status" value="1"/>
</dbReference>
<dbReference type="InterPro" id="IPR009010">
    <property type="entry name" value="Asp_de-COase-like_dom_sf"/>
</dbReference>
<comment type="cofactor">
    <cofactor evidence="3">
        <name>FAD</name>
        <dbReference type="ChEBI" id="CHEBI:57692"/>
    </cofactor>
</comment>
<keyword evidence="8" id="KW-0479">Metal-binding</keyword>
<dbReference type="InterPro" id="IPR023753">
    <property type="entry name" value="FAD/NAD-binding_dom"/>
</dbReference>
<evidence type="ECO:0000256" key="4">
    <source>
        <dbReference type="ARBA" id="ARBA00008747"/>
    </source>
</evidence>
<dbReference type="Pfam" id="PF07992">
    <property type="entry name" value="Pyr_redox_2"/>
    <property type="match status" value="1"/>
</dbReference>
<dbReference type="GO" id="GO:0051539">
    <property type="term" value="F:4 iron, 4 sulfur cluster binding"/>
    <property type="evidence" value="ECO:0007669"/>
    <property type="project" value="UniProtKB-KW"/>
</dbReference>
<dbReference type="PROSITE" id="PS51669">
    <property type="entry name" value="4FE4S_MOW_BIS_MGD"/>
    <property type="match status" value="1"/>
</dbReference>
<evidence type="ECO:0000256" key="10">
    <source>
        <dbReference type="ARBA" id="ARBA00022764"/>
    </source>
</evidence>
<dbReference type="EMBL" id="PGFJ01000001">
    <property type="protein sequence ID" value="PJJ83799.1"/>
    <property type="molecule type" value="Genomic_DNA"/>
</dbReference>
<dbReference type="SUPFAM" id="SSF51905">
    <property type="entry name" value="FAD/NAD(P)-binding domain"/>
    <property type="match status" value="2"/>
</dbReference>
<dbReference type="RefSeq" id="WP_100340039.1">
    <property type="nucleotide sequence ID" value="NZ_PGFJ01000001.1"/>
</dbReference>
<dbReference type="PANTHER" id="PTHR43105">
    <property type="entry name" value="RESPIRATORY NITRATE REDUCTASE"/>
    <property type="match status" value="1"/>
</dbReference>
<organism evidence="21 22">
    <name type="scientific">Mucilaginibacter auburnensis</name>
    <dbReference type="NCBI Taxonomy" id="1457233"/>
    <lineage>
        <taxon>Bacteria</taxon>
        <taxon>Pseudomonadati</taxon>
        <taxon>Bacteroidota</taxon>
        <taxon>Sphingobacteriia</taxon>
        <taxon>Sphingobacteriales</taxon>
        <taxon>Sphingobacteriaceae</taxon>
        <taxon>Mucilaginibacter</taxon>
    </lineage>
</organism>
<keyword evidence="14" id="KW-0408">Iron</keyword>
<evidence type="ECO:0000256" key="13">
    <source>
        <dbReference type="ARBA" id="ARBA00023002"/>
    </source>
</evidence>
<evidence type="ECO:0000256" key="15">
    <source>
        <dbReference type="ARBA" id="ARBA00023014"/>
    </source>
</evidence>
<dbReference type="InterPro" id="IPR007419">
    <property type="entry name" value="BFD-like_2Fe2S-bd_dom"/>
</dbReference>
<dbReference type="Gene3D" id="2.20.25.90">
    <property type="entry name" value="ADC-like domains"/>
    <property type="match status" value="1"/>
</dbReference>
<dbReference type="InterPro" id="IPR041575">
    <property type="entry name" value="Rubredoxin_C"/>
</dbReference>
<dbReference type="PRINTS" id="PR00411">
    <property type="entry name" value="PNDRDTASEI"/>
</dbReference>
<keyword evidence="6" id="KW-0500">Molybdenum</keyword>
<dbReference type="Gene3D" id="3.40.228.10">
    <property type="entry name" value="Dimethylsulfoxide Reductase, domain 2"/>
    <property type="match status" value="1"/>
</dbReference>
<comment type="cofactor">
    <cofactor evidence="1">
        <name>Mo-bis(molybdopterin guanine dinucleotide)</name>
        <dbReference type="ChEBI" id="CHEBI:60539"/>
    </cofactor>
</comment>
<evidence type="ECO:0000256" key="16">
    <source>
        <dbReference type="ARBA" id="ARBA00023063"/>
    </source>
</evidence>
<keyword evidence="10" id="KW-0574">Periplasm</keyword>
<evidence type="ECO:0000256" key="8">
    <source>
        <dbReference type="ARBA" id="ARBA00022723"/>
    </source>
</evidence>
<comment type="caution">
    <text evidence="21">The sequence shown here is derived from an EMBL/GenBank/DDBJ whole genome shotgun (WGS) entry which is preliminary data.</text>
</comment>
<proteinExistence type="inferred from homology"/>
<comment type="catalytic activity">
    <reaction evidence="17">
        <text>2 Fe(II)-[cytochrome] + nitrate + 2 H(+) = 2 Fe(III)-[cytochrome] + nitrite + H2O</text>
        <dbReference type="Rhea" id="RHEA:12909"/>
        <dbReference type="Rhea" id="RHEA-COMP:11777"/>
        <dbReference type="Rhea" id="RHEA-COMP:11778"/>
        <dbReference type="ChEBI" id="CHEBI:15377"/>
        <dbReference type="ChEBI" id="CHEBI:15378"/>
        <dbReference type="ChEBI" id="CHEBI:16301"/>
        <dbReference type="ChEBI" id="CHEBI:17632"/>
        <dbReference type="ChEBI" id="CHEBI:29033"/>
        <dbReference type="ChEBI" id="CHEBI:29034"/>
        <dbReference type="EC" id="1.9.6.1"/>
    </reaction>
</comment>
<dbReference type="GO" id="GO:0043546">
    <property type="term" value="F:molybdopterin cofactor binding"/>
    <property type="evidence" value="ECO:0007669"/>
    <property type="project" value="InterPro"/>
</dbReference>
<evidence type="ECO:0000313" key="22">
    <source>
        <dbReference type="Proteomes" id="UP000242687"/>
    </source>
</evidence>
<keyword evidence="13" id="KW-0560">Oxidoreductase</keyword>
<keyword evidence="16" id="KW-0534">Nitrate assimilation</keyword>
<evidence type="ECO:0000256" key="12">
    <source>
        <dbReference type="ARBA" id="ARBA00022982"/>
    </source>
</evidence>
<dbReference type="InterPro" id="IPR027467">
    <property type="entry name" value="MopterinOxRdtase_cofactor_BS"/>
</dbReference>
<keyword evidence="9" id="KW-0732">Signal</keyword>
<accession>A0A2H9VSM5</accession>
<evidence type="ECO:0000256" key="14">
    <source>
        <dbReference type="ARBA" id="ARBA00023004"/>
    </source>
</evidence>
<dbReference type="EC" id="1.9.6.1" evidence="19"/>
<dbReference type="PANTHER" id="PTHR43105:SF9">
    <property type="entry name" value="NADPH-FE(3+) OXIDOREDUCTASE SUBUNIT ALPHA"/>
    <property type="match status" value="1"/>
</dbReference>
<dbReference type="Pfam" id="PF00384">
    <property type="entry name" value="Molybdopterin"/>
    <property type="match status" value="1"/>
</dbReference>
<keyword evidence="12" id="KW-0813">Transport</keyword>
<evidence type="ECO:0000256" key="3">
    <source>
        <dbReference type="ARBA" id="ARBA00001974"/>
    </source>
</evidence>
<dbReference type="Gene3D" id="1.10.10.1100">
    <property type="entry name" value="BFD-like [2Fe-2S]-binding domain"/>
    <property type="match status" value="1"/>
</dbReference>
<evidence type="ECO:0000256" key="19">
    <source>
        <dbReference type="ARBA" id="ARBA00067026"/>
    </source>
</evidence>
<dbReference type="InterPro" id="IPR041957">
    <property type="entry name" value="CT_Nitrate-R-NapA-like"/>
</dbReference>
<evidence type="ECO:0000256" key="2">
    <source>
        <dbReference type="ARBA" id="ARBA00001966"/>
    </source>
</evidence>
<evidence type="ECO:0000256" key="18">
    <source>
        <dbReference type="ARBA" id="ARBA00055000"/>
    </source>
</evidence>
<dbReference type="Gene3D" id="2.40.40.20">
    <property type="match status" value="1"/>
</dbReference>
<dbReference type="InterPro" id="IPR006657">
    <property type="entry name" value="MoPterin_dinucl-bd_dom"/>
</dbReference>
<gene>
    <name evidence="21" type="ORF">CLV57_0792</name>
</gene>
<dbReference type="SUPFAM" id="SSF50692">
    <property type="entry name" value="ADC-like"/>
    <property type="match status" value="1"/>
</dbReference>
<comment type="similarity">
    <text evidence="4">Belongs to the prokaryotic molybdopterin-containing oxidoreductase family. NasA/NapA/NarB subfamily.</text>
</comment>
<protein>
    <recommendedName>
        <fullName evidence="19">nitrate reductase (cytochrome)</fullName>
        <ecNumber evidence="19">1.9.6.1</ecNumber>
    </recommendedName>
</protein>
<dbReference type="InterPro" id="IPR036188">
    <property type="entry name" value="FAD/NAD-bd_sf"/>
</dbReference>
<keyword evidence="12" id="KW-0249">Electron transport</keyword>
<keyword evidence="11" id="KW-0274">FAD</keyword>
<dbReference type="CDD" id="cd02754">
    <property type="entry name" value="MopB_Nitrate-R-NapA-like"/>
    <property type="match status" value="1"/>
</dbReference>
<dbReference type="InterPro" id="IPR006656">
    <property type="entry name" value="Mopterin_OxRdtase"/>
</dbReference>
<comment type="function">
    <text evidence="18">Catalytic subunit of the periplasmic nitrate reductase complex NapAB. Receives electrons from NapB and catalyzes the reduction of nitrate to nitrite.</text>
</comment>
<name>A0A2H9VSM5_9SPHI</name>
<dbReference type="FunFam" id="2.40.40.20:FF:000005">
    <property type="entry name" value="Periplasmic nitrate reductase"/>
    <property type="match status" value="1"/>
</dbReference>
<dbReference type="Gene3D" id="3.30.390.30">
    <property type="match status" value="1"/>
</dbReference>
<evidence type="ECO:0000259" key="20">
    <source>
        <dbReference type="PROSITE" id="PS51669"/>
    </source>
</evidence>
<keyword evidence="7" id="KW-0285">Flavoprotein</keyword>
<dbReference type="CDD" id="cd02791">
    <property type="entry name" value="MopB_CT_Nitrate-R-NapA-like"/>
    <property type="match status" value="1"/>
</dbReference>
<dbReference type="PROSITE" id="PS00551">
    <property type="entry name" value="MOLYBDOPTERIN_PROK_1"/>
    <property type="match status" value="1"/>
</dbReference>
<evidence type="ECO:0000256" key="5">
    <source>
        <dbReference type="ARBA" id="ARBA00022485"/>
    </source>
</evidence>
<dbReference type="Proteomes" id="UP000242687">
    <property type="component" value="Unassembled WGS sequence"/>
</dbReference>
<dbReference type="GO" id="GO:0045333">
    <property type="term" value="P:cellular respiration"/>
    <property type="evidence" value="ECO:0007669"/>
    <property type="project" value="UniProtKB-ARBA"/>
</dbReference>
<dbReference type="GO" id="GO:0046872">
    <property type="term" value="F:metal ion binding"/>
    <property type="evidence" value="ECO:0007669"/>
    <property type="project" value="UniProtKB-KW"/>
</dbReference>
<sequence length="1172" mass="129307">MTKKNTQSFTSTCCYCGVGCGVLVNKEKSGSITVQGDKNHPVNKGMLCSKGLNLHYTVNDKSDRLLYPQMRYNKNMPMQRVSWDDALDRAAAVFKTFIDKYGPDSVAFYASGQCLTEEYYVLNKLMKGFIGSNNIDTNSRLCMSSAVVGYKKALGEDSVPVCYDDIELSDCFYVTGANPAWCHPILWRRVEAHKAANPHIKIIVVDPRVTDSAGIADLHLQINPGTDITLNHAIGRVLIENGDIDLDFVTNHAEGFDAYSKLVFDRTVHESAVICGVSETDIRLAAKYIGNANGFITMWTMGLNQSAIGVNKNLSLINLNLITGQIGKPGSGPLSLTGQPNAMGGREVGGLSNLLPAHRDLANAAHREEVEKFWGGKPIQPTPGLTATEMFEALNNGRLKAIWILCTNPLTSLPNVRLAEEALKKAKFVVVQEVSNKSECLPYADVILPAAAWAEKEGTMTNSERRISYLNKVLDPPGEALPDAEIICRFAQKMGYHGFDFKDAATIYAEHVKLTAKTNIDISGLSYDVLKEMKTVQWPYKKKGALKGTSRLFTDKKFYTPSKKAIIHAVPDALTSEMPNEDFPFILTTGRVRDQWHTMSKTGKVNKLNQHYPQAFVELNPVDAEALNISEGDVTVITSRRGDVQVKAKISTQIKQGVVFLPMHWSKILGNDLNRANNVTSDQLDPVSKEPDFKFCAVKVEKFKKPFQRIVVIGAGAGSYGFVKSYRELNKDDQITVFSKENHPFYNRIMLPDYISGEQKWEQLVKMTDEEEPEYNINLQRGVSVEKIDRVNKVVTDSRGGKTPYDILLMATGSRAAVPKNVPTLPGIFTMRNRNDADNFKKHVPADGHVVIVGGGLLGLEMAASLREIGIRVTIIQRTSRFLNRQLDALGSQLLHEEMADQGCDIYYDDEIQLFYGRSKLTGVGLKSGRKLNCDAIILAIGTNPNMELARESGLECRRGVVVNERMQTSDPDIYAIGEIAEFDGTLYGISAAAEQQAAVVAAYMNGDIASYYKGSLFMNIIKIHGFDLCSIGLSECPNDTEYEEVVFIDKAKRYYKKCIIHQDRLVGAILIGDKSEFIEFRELIANKTELSEKRLQLLRSGNKAEPVIGKVVCSCNNVGAGNIQNKIDGGYVDLKQLCSATGAGMGCGSCRPEVKRLLDAALQNTVMAKAG</sequence>
<evidence type="ECO:0000256" key="6">
    <source>
        <dbReference type="ARBA" id="ARBA00022505"/>
    </source>
</evidence>
<dbReference type="Gene3D" id="3.50.50.60">
    <property type="entry name" value="FAD/NAD(P)-binding domain"/>
    <property type="match status" value="2"/>
</dbReference>
<evidence type="ECO:0000256" key="9">
    <source>
        <dbReference type="ARBA" id="ARBA00022729"/>
    </source>
</evidence>
<evidence type="ECO:0000256" key="17">
    <source>
        <dbReference type="ARBA" id="ARBA00052176"/>
    </source>
</evidence>
<comment type="cofactor">
    <cofactor evidence="2">
        <name>[4Fe-4S] cluster</name>
        <dbReference type="ChEBI" id="CHEBI:49883"/>
    </cofactor>
</comment>
<dbReference type="InterPro" id="IPR006963">
    <property type="entry name" value="Mopterin_OxRdtase_4Fe-4S_dom"/>
</dbReference>
<dbReference type="GO" id="GO:0016020">
    <property type="term" value="C:membrane"/>
    <property type="evidence" value="ECO:0007669"/>
    <property type="project" value="TreeGrafter"/>
</dbReference>
<keyword evidence="22" id="KW-1185">Reference proteome</keyword>
<keyword evidence="15" id="KW-0411">Iron-sulfur</keyword>
<dbReference type="GO" id="GO:0050140">
    <property type="term" value="F:nitrate reductase (cytochrome) activity"/>
    <property type="evidence" value="ECO:0007669"/>
    <property type="project" value="UniProtKB-EC"/>
</dbReference>
<keyword evidence="5" id="KW-0004">4Fe-4S</keyword>
<dbReference type="Pfam" id="PF04324">
    <property type="entry name" value="Fer2_BFD"/>
    <property type="match status" value="1"/>
</dbReference>
<evidence type="ECO:0000256" key="1">
    <source>
        <dbReference type="ARBA" id="ARBA00001942"/>
    </source>
</evidence>
<feature type="domain" description="4Fe-4S Mo/W bis-MGD-type" evidence="20">
    <location>
        <begin position="6"/>
        <end position="62"/>
    </location>
</feature>
<dbReference type="SUPFAM" id="SSF53706">
    <property type="entry name" value="Formate dehydrogenase/DMSO reductase, domains 1-3"/>
    <property type="match status" value="1"/>
</dbReference>
<dbReference type="InterPro" id="IPR016156">
    <property type="entry name" value="FAD/NAD-linked_Rdtase_dimer_sf"/>
</dbReference>
<evidence type="ECO:0000256" key="11">
    <source>
        <dbReference type="ARBA" id="ARBA00022827"/>
    </source>
</evidence>
<reference evidence="21 22" key="1">
    <citation type="submission" date="2017-11" db="EMBL/GenBank/DDBJ databases">
        <title>Genomic Encyclopedia of Archaeal and Bacterial Type Strains, Phase II (KMG-II): From Individual Species to Whole Genera.</title>
        <authorList>
            <person name="Goeker M."/>
        </authorList>
    </citation>
    <scope>NUCLEOTIDE SEQUENCE [LARGE SCALE GENOMIC DNA]</scope>
    <source>
        <strain evidence="21 22">DSM 28175</strain>
    </source>
</reference>
<dbReference type="InterPro" id="IPR041854">
    <property type="entry name" value="BFD-like_2Fe2S-bd_dom_sf"/>
</dbReference>
<dbReference type="InterPro" id="IPR050123">
    <property type="entry name" value="Prok_molybdopt-oxidoreductase"/>
</dbReference>
<dbReference type="GO" id="GO:0042128">
    <property type="term" value="P:nitrate assimilation"/>
    <property type="evidence" value="ECO:0007669"/>
    <property type="project" value="UniProtKB-KW"/>
</dbReference>
<dbReference type="Pfam" id="PF01568">
    <property type="entry name" value="Molydop_binding"/>
    <property type="match status" value="1"/>
</dbReference>
<evidence type="ECO:0000256" key="7">
    <source>
        <dbReference type="ARBA" id="ARBA00022630"/>
    </source>
</evidence>
<dbReference type="Pfam" id="PF18267">
    <property type="entry name" value="Rubredoxin_C"/>
    <property type="match status" value="1"/>
</dbReference>
<dbReference type="PRINTS" id="PR00368">
    <property type="entry name" value="FADPNR"/>
</dbReference>
<dbReference type="Pfam" id="PF04879">
    <property type="entry name" value="Molybdop_Fe4S4"/>
    <property type="match status" value="1"/>
</dbReference>
<dbReference type="OrthoDB" id="9792592at2"/>
<evidence type="ECO:0000313" key="21">
    <source>
        <dbReference type="EMBL" id="PJJ83799.1"/>
    </source>
</evidence>
<dbReference type="Gene3D" id="3.40.50.740">
    <property type="match status" value="1"/>
</dbReference>